<keyword evidence="4" id="KW-1185">Reference proteome</keyword>
<sequence length="304" mass="33242">MMKNEVSGCSLKKHDLTGKKTAVIGGDARQLVIAEEICKKGAEVFLCGFDQLSLTEPGYRKVHIDDIPYEHLDAIIFPVSGISSTGEIKSSFSAENLKMDSRLLNRVSERCLIFSGIQTEWNNQSRKEFIYLFEEDEIAINNSIPTVEGIVWLIIQHTDSTIHGSHILLTGCGRVGLTAARVLHAMGAKVTALSTVKAEVARMKEIGVMAGLIKDLNHCLPEADVWINTIPGQNIISNTAMSFCPPGIFIIELASHPPKEQTENAQRKNINYLEAPSLPGLVAPRTAGEILAVAILEKINEKGE</sequence>
<evidence type="ECO:0000313" key="3">
    <source>
        <dbReference type="EMBL" id="TFE02808.1"/>
    </source>
</evidence>
<feature type="domain" description="Dipicolinate synthase subunit A N-terminal" evidence="2">
    <location>
        <begin position="21"/>
        <end position="120"/>
    </location>
</feature>
<evidence type="ECO:0000259" key="2">
    <source>
        <dbReference type="Pfam" id="PF16924"/>
    </source>
</evidence>
<dbReference type="InterPro" id="IPR031629">
    <property type="entry name" value="DpaA_N"/>
</dbReference>
<comment type="caution">
    <text evidence="3">The sequence shown here is derived from an EMBL/GenBank/DDBJ whole genome shotgun (WGS) entry which is preliminary data.</text>
</comment>
<dbReference type="InterPro" id="IPR036291">
    <property type="entry name" value="NAD(P)-bd_dom_sf"/>
</dbReference>
<reference evidence="3 4" key="1">
    <citation type="submission" date="2019-03" db="EMBL/GenBank/DDBJ databases">
        <authorList>
            <person name="Yang Y."/>
        </authorList>
    </citation>
    <scope>NUCLEOTIDE SEQUENCE [LARGE SCALE GENOMIC DNA]</scope>
    <source>
        <strain evidence="3 4">ASL-1</strain>
    </source>
</reference>
<protein>
    <submittedName>
        <fullName evidence="3">Dipicolinate synthase subunit DpsA</fullName>
    </submittedName>
</protein>
<dbReference type="OrthoDB" id="8840764at2"/>
<dbReference type="InterPro" id="IPR006140">
    <property type="entry name" value="D-isomer_DH_NAD-bd"/>
</dbReference>
<dbReference type="Pfam" id="PF16924">
    <property type="entry name" value="DpaA_N"/>
    <property type="match status" value="1"/>
</dbReference>
<accession>A0A4Y8LIQ0</accession>
<dbReference type="GO" id="GO:0051287">
    <property type="term" value="F:NAD binding"/>
    <property type="evidence" value="ECO:0007669"/>
    <property type="project" value="InterPro"/>
</dbReference>
<dbReference type="NCBIfam" id="NF006162">
    <property type="entry name" value="PRK08306.1"/>
    <property type="match status" value="1"/>
</dbReference>
<feature type="domain" description="D-isomer specific 2-hydroxyacid dehydrogenase NAD-binding" evidence="1">
    <location>
        <begin position="160"/>
        <end position="254"/>
    </location>
</feature>
<dbReference type="Proteomes" id="UP000297776">
    <property type="component" value="Unassembled WGS sequence"/>
</dbReference>
<dbReference type="Gene3D" id="3.40.50.720">
    <property type="entry name" value="NAD(P)-binding Rossmann-like Domain"/>
    <property type="match status" value="1"/>
</dbReference>
<dbReference type="Pfam" id="PF02826">
    <property type="entry name" value="2-Hacid_dh_C"/>
    <property type="match status" value="1"/>
</dbReference>
<organism evidence="3 4">
    <name type="scientific">Jeotgalibacillus salarius</name>
    <dbReference type="NCBI Taxonomy" id="546023"/>
    <lineage>
        <taxon>Bacteria</taxon>
        <taxon>Bacillati</taxon>
        <taxon>Bacillota</taxon>
        <taxon>Bacilli</taxon>
        <taxon>Bacillales</taxon>
        <taxon>Caryophanaceae</taxon>
        <taxon>Jeotgalibacillus</taxon>
    </lineage>
</organism>
<gene>
    <name evidence="3" type="primary">dpsA</name>
    <name evidence="3" type="ORF">E2626_03105</name>
</gene>
<evidence type="ECO:0000259" key="1">
    <source>
        <dbReference type="Pfam" id="PF02826"/>
    </source>
</evidence>
<proteinExistence type="predicted"/>
<name>A0A4Y8LIQ0_9BACL</name>
<dbReference type="SUPFAM" id="SSF51735">
    <property type="entry name" value="NAD(P)-binding Rossmann-fold domains"/>
    <property type="match status" value="1"/>
</dbReference>
<evidence type="ECO:0000313" key="4">
    <source>
        <dbReference type="Proteomes" id="UP000297776"/>
    </source>
</evidence>
<dbReference type="AlphaFoldDB" id="A0A4Y8LIQ0"/>
<dbReference type="EMBL" id="SORX01000002">
    <property type="protein sequence ID" value="TFE02808.1"/>
    <property type="molecule type" value="Genomic_DNA"/>
</dbReference>